<accession>A0A0T7DN03</accession>
<comment type="similarity">
    <text evidence="1">Belongs to the ComF/GntX family.</text>
</comment>
<evidence type="ECO:0000313" key="6">
    <source>
        <dbReference type="Proteomes" id="UP000049495"/>
    </source>
</evidence>
<evidence type="ECO:0000259" key="2">
    <source>
        <dbReference type="Pfam" id="PF00156"/>
    </source>
</evidence>
<keyword evidence="4" id="KW-0808">Transferase</keyword>
<evidence type="ECO:0000313" key="3">
    <source>
        <dbReference type="EMBL" id="CDT06432.1"/>
    </source>
</evidence>
<sequence>MLSDWLQKHTPRLVTPQCHLCKLDKLPEDAHPRWCNSCLKLFEPVPRCQRCGLKTLTTVDQCGECLANPPLWHRLYCVGDYTFPTAGYIQQMKYADKFWFARDLSKLLASRIDQPAPLLTSVPLHWRRYTHRGFNQSQLLANYTAQELGVKDEVLFRRIRSTASQQGLTKSARLHNLKSAFALRKQDFQGTIPSHVAIIDDVVTTGSTVYQLCQLLLEVGVKRIDIYCICRTPEPSG</sequence>
<evidence type="ECO:0000313" key="5">
    <source>
        <dbReference type="Proteomes" id="UP000049077"/>
    </source>
</evidence>
<dbReference type="SUPFAM" id="SSF53271">
    <property type="entry name" value="PRTase-like"/>
    <property type="match status" value="1"/>
</dbReference>
<dbReference type="InterPro" id="IPR000836">
    <property type="entry name" value="PRTase_dom"/>
</dbReference>
<dbReference type="GeneID" id="93898620"/>
<reference evidence="6" key="1">
    <citation type="submission" date="2014-06" db="EMBL/GenBank/DDBJ databases">
        <authorList>
            <person name="Le Roux Frederique"/>
        </authorList>
    </citation>
    <scope>NUCLEOTIDE SEQUENCE [LARGE SCALE GENOMIC DNA]</scope>
    <source>
        <strain evidence="6">J5-5</strain>
    </source>
</reference>
<reference evidence="4 5" key="2">
    <citation type="submission" date="2014-06" db="EMBL/GenBank/DDBJ databases">
        <authorList>
            <person name="Le Roux F."/>
        </authorList>
    </citation>
    <scope>NUCLEOTIDE SEQUENCE</scope>
    <source>
        <strain evidence="3 5">J5-4</strain>
        <strain evidence="4">J5-5</strain>
    </source>
</reference>
<dbReference type="GO" id="GO:0016757">
    <property type="term" value="F:glycosyltransferase activity"/>
    <property type="evidence" value="ECO:0007669"/>
    <property type="project" value="UniProtKB-KW"/>
</dbReference>
<evidence type="ECO:0000256" key="1">
    <source>
        <dbReference type="ARBA" id="ARBA00008007"/>
    </source>
</evidence>
<keyword evidence="4" id="KW-0328">Glycosyltransferase</keyword>
<dbReference type="Pfam" id="PF00156">
    <property type="entry name" value="Pribosyltran"/>
    <property type="match status" value="1"/>
</dbReference>
<dbReference type="EMBL" id="CCJX01000054">
    <property type="protein sequence ID" value="CDT06432.1"/>
    <property type="molecule type" value="Genomic_DNA"/>
</dbReference>
<feature type="domain" description="Phosphoribosyltransferase" evidence="2">
    <location>
        <begin position="139"/>
        <end position="234"/>
    </location>
</feature>
<dbReference type="InterPro" id="IPR051910">
    <property type="entry name" value="ComF/GntX_DNA_util-trans"/>
</dbReference>
<evidence type="ECO:0000313" key="4">
    <source>
        <dbReference type="EMBL" id="CDT60758.1"/>
    </source>
</evidence>
<dbReference type="CDD" id="cd06223">
    <property type="entry name" value="PRTases_typeI"/>
    <property type="match status" value="1"/>
</dbReference>
<proteinExistence type="inferred from homology"/>
<gene>
    <name evidence="3" type="ORF">VCR4J5_1470137</name>
    <name evidence="4" type="ORF">VCR5J5_730066</name>
</gene>
<dbReference type="Proteomes" id="UP000049077">
    <property type="component" value="Unassembled WGS sequence"/>
</dbReference>
<dbReference type="PANTHER" id="PTHR47505">
    <property type="entry name" value="DNA UTILIZATION PROTEIN YHGH"/>
    <property type="match status" value="1"/>
</dbReference>
<organism evidence="4 6">
    <name type="scientific">Vibrio crassostreae</name>
    <dbReference type="NCBI Taxonomy" id="246167"/>
    <lineage>
        <taxon>Bacteria</taxon>
        <taxon>Pseudomonadati</taxon>
        <taxon>Pseudomonadota</taxon>
        <taxon>Gammaproteobacteria</taxon>
        <taxon>Vibrionales</taxon>
        <taxon>Vibrionaceae</taxon>
        <taxon>Vibrio</taxon>
    </lineage>
</organism>
<comment type="caution">
    <text evidence="4">The sequence shown here is derived from an EMBL/GenBank/DDBJ whole genome shotgun (WGS) entry which is preliminary data.</text>
</comment>
<dbReference type="AlphaFoldDB" id="A0A0T7DN03"/>
<dbReference type="Proteomes" id="UP000049495">
    <property type="component" value="Unassembled WGS sequence"/>
</dbReference>
<dbReference type="PANTHER" id="PTHR47505:SF1">
    <property type="entry name" value="DNA UTILIZATION PROTEIN YHGH"/>
    <property type="match status" value="1"/>
</dbReference>
<dbReference type="InterPro" id="IPR029057">
    <property type="entry name" value="PRTase-like"/>
</dbReference>
<dbReference type="EMBL" id="CCJV01000137">
    <property type="protein sequence ID" value="CDT60758.1"/>
    <property type="molecule type" value="Genomic_DNA"/>
</dbReference>
<dbReference type="RefSeq" id="WP_165886735.1">
    <property type="nucleotide sequence ID" value="NZ_AP025476.1"/>
</dbReference>
<protein>
    <submittedName>
        <fullName evidence="3 4">Amidophosphoribosyltransferase</fullName>
    </submittedName>
</protein>
<dbReference type="Gene3D" id="3.40.50.2020">
    <property type="match status" value="1"/>
</dbReference>
<keyword evidence="5" id="KW-1185">Reference proteome</keyword>
<name>A0A0T7DN03_9VIBR</name>